<dbReference type="AlphaFoldDB" id="A0A0A9DE68"/>
<evidence type="ECO:0000313" key="1">
    <source>
        <dbReference type="EMBL" id="JAD86889.1"/>
    </source>
</evidence>
<name>A0A0A9DE68_ARUDO</name>
<dbReference type="EMBL" id="GBRH01211006">
    <property type="protein sequence ID" value="JAD86889.1"/>
    <property type="molecule type" value="Transcribed_RNA"/>
</dbReference>
<sequence>MFSQRIPACLYELSTSSGDIGWAEMVSVELWLSGVLLRADKLSHSSWAERGVYGELLNSDFSGLAGQGEFAKLFSAGIS</sequence>
<reference evidence="1" key="2">
    <citation type="journal article" date="2015" name="Data Brief">
        <title>Shoot transcriptome of the giant reed, Arundo donax.</title>
        <authorList>
            <person name="Barrero R.A."/>
            <person name="Guerrero F.D."/>
            <person name="Moolhuijzen P."/>
            <person name="Goolsby J.A."/>
            <person name="Tidwell J."/>
            <person name="Bellgard S.E."/>
            <person name="Bellgard M.I."/>
        </authorList>
    </citation>
    <scope>NUCLEOTIDE SEQUENCE</scope>
    <source>
        <tissue evidence="1">Shoot tissue taken approximately 20 cm above the soil surface</tissue>
    </source>
</reference>
<proteinExistence type="predicted"/>
<reference evidence="1" key="1">
    <citation type="submission" date="2014-09" db="EMBL/GenBank/DDBJ databases">
        <authorList>
            <person name="Magalhaes I.L.F."/>
            <person name="Oliveira U."/>
            <person name="Santos F.R."/>
            <person name="Vidigal T.H.D.A."/>
            <person name="Brescovit A.D."/>
            <person name="Santos A.J."/>
        </authorList>
    </citation>
    <scope>NUCLEOTIDE SEQUENCE</scope>
    <source>
        <tissue evidence="1">Shoot tissue taken approximately 20 cm above the soil surface</tissue>
    </source>
</reference>
<organism evidence="1">
    <name type="scientific">Arundo donax</name>
    <name type="common">Giant reed</name>
    <name type="synonym">Donax arundinaceus</name>
    <dbReference type="NCBI Taxonomy" id="35708"/>
    <lineage>
        <taxon>Eukaryota</taxon>
        <taxon>Viridiplantae</taxon>
        <taxon>Streptophyta</taxon>
        <taxon>Embryophyta</taxon>
        <taxon>Tracheophyta</taxon>
        <taxon>Spermatophyta</taxon>
        <taxon>Magnoliopsida</taxon>
        <taxon>Liliopsida</taxon>
        <taxon>Poales</taxon>
        <taxon>Poaceae</taxon>
        <taxon>PACMAD clade</taxon>
        <taxon>Arundinoideae</taxon>
        <taxon>Arundineae</taxon>
        <taxon>Arundo</taxon>
    </lineage>
</organism>
<protein>
    <submittedName>
        <fullName evidence="1">Uncharacterized protein</fullName>
    </submittedName>
</protein>
<accession>A0A0A9DE68</accession>